<dbReference type="Pfam" id="PF00669">
    <property type="entry name" value="Flagellin_N"/>
    <property type="match status" value="1"/>
</dbReference>
<evidence type="ECO:0000313" key="8">
    <source>
        <dbReference type="Proteomes" id="UP000243207"/>
    </source>
</evidence>
<organism evidence="7 8">
    <name type="scientific">Halopseudomonas xinjiangensis</name>
    <dbReference type="NCBI Taxonomy" id="487184"/>
    <lineage>
        <taxon>Bacteria</taxon>
        <taxon>Pseudomonadati</taxon>
        <taxon>Pseudomonadota</taxon>
        <taxon>Gammaproteobacteria</taxon>
        <taxon>Pseudomonadales</taxon>
        <taxon>Pseudomonadaceae</taxon>
        <taxon>Halopseudomonas</taxon>
    </lineage>
</organism>
<dbReference type="NCBIfam" id="NF038071">
    <property type="entry name" value="lat_flg_LafA_2"/>
    <property type="match status" value="1"/>
</dbReference>
<keyword evidence="8" id="KW-1185">Reference proteome</keyword>
<dbReference type="GO" id="GO:0005198">
    <property type="term" value="F:structural molecule activity"/>
    <property type="evidence" value="ECO:0007669"/>
    <property type="project" value="UniProtKB-UniRule"/>
</dbReference>
<dbReference type="OrthoDB" id="9796789at2"/>
<keyword evidence="7" id="KW-0969">Cilium</keyword>
<evidence type="ECO:0000259" key="5">
    <source>
        <dbReference type="Pfam" id="PF00669"/>
    </source>
</evidence>
<keyword evidence="7" id="KW-0282">Flagellum</keyword>
<evidence type="ECO:0000259" key="6">
    <source>
        <dbReference type="Pfam" id="PF00700"/>
    </source>
</evidence>
<gene>
    <name evidence="7" type="ORF">SAMN05216421_3246</name>
</gene>
<dbReference type="InterPro" id="IPR054892">
    <property type="entry name" value="lat_flg_LafA"/>
</dbReference>
<dbReference type="PANTHER" id="PTHR42792:SF2">
    <property type="entry name" value="FLAGELLIN"/>
    <property type="match status" value="1"/>
</dbReference>
<keyword evidence="7" id="KW-0966">Cell projection</keyword>
<evidence type="ECO:0000256" key="3">
    <source>
        <dbReference type="ARBA" id="ARBA00023143"/>
    </source>
</evidence>
<evidence type="ECO:0000313" key="7">
    <source>
        <dbReference type="EMBL" id="SDT24005.1"/>
    </source>
</evidence>
<dbReference type="GO" id="GO:0009288">
    <property type="term" value="C:bacterial-type flagellum"/>
    <property type="evidence" value="ECO:0007669"/>
    <property type="project" value="UniProtKB-SubCell"/>
</dbReference>
<feature type="domain" description="Flagellin C-terminal" evidence="6">
    <location>
        <begin position="234"/>
        <end position="310"/>
    </location>
</feature>
<name>A0A1H1YR69_9GAMM</name>
<dbReference type="InterPro" id="IPR001492">
    <property type="entry name" value="Flagellin"/>
</dbReference>
<sequence>MALSIHTNHSALTTNTSLNKFNSSLATNQQRLGTGLRINSAADDAAGLQIATRLNAQSRGMAVAMRNVGDSVSLLQTAEGAFSEMTDIVQRMKDLATQSANGTNSQSDRDALQGEYDELAKELVNIVSNTAYAGEKLFASNAGVIDGAAGKFGSTAAGVSFQIGSSTAEKMTLDVSAKLGTLVGAAAGGLGDVSTVFTALAADAAADVTAGGAEIKTAAGANAEIDSLSGVLDTIGGLRAKFGATINRLNHTSNNLANMKDNTEMAKGRIMDADFAMESAAMSKNSMLMQSGISMLKQAGQMPGMVMSLLG</sequence>
<comment type="subcellular location">
    <subcellularLocation>
        <location evidence="4">Secreted</location>
    </subcellularLocation>
    <subcellularLocation>
        <location evidence="4">Bacterial flagellum</location>
    </subcellularLocation>
</comment>
<dbReference type="STRING" id="487184.SAMN05216421_3246"/>
<keyword evidence="2 4" id="KW-0964">Secreted</keyword>
<dbReference type="EMBL" id="LT629736">
    <property type="protein sequence ID" value="SDT24005.1"/>
    <property type="molecule type" value="Genomic_DNA"/>
</dbReference>
<dbReference type="PRINTS" id="PR00207">
    <property type="entry name" value="FLAGELLIN"/>
</dbReference>
<proteinExistence type="inferred from homology"/>
<dbReference type="Gene3D" id="1.20.1330.10">
    <property type="entry name" value="f41 fragment of flagellin, N-terminal domain"/>
    <property type="match status" value="1"/>
</dbReference>
<feature type="domain" description="Flagellin N-terminal" evidence="5">
    <location>
        <begin position="5"/>
        <end position="140"/>
    </location>
</feature>
<dbReference type="PANTHER" id="PTHR42792">
    <property type="entry name" value="FLAGELLIN"/>
    <property type="match status" value="1"/>
</dbReference>
<comment type="similarity">
    <text evidence="1 4">Belongs to the bacterial flagellin family.</text>
</comment>
<dbReference type="AlphaFoldDB" id="A0A1H1YR69"/>
<evidence type="ECO:0000256" key="4">
    <source>
        <dbReference type="RuleBase" id="RU362073"/>
    </source>
</evidence>
<dbReference type="InterPro" id="IPR001029">
    <property type="entry name" value="Flagellin_N"/>
</dbReference>
<evidence type="ECO:0000256" key="1">
    <source>
        <dbReference type="ARBA" id="ARBA00005709"/>
    </source>
</evidence>
<accession>A0A1H1YR69</accession>
<dbReference type="GO" id="GO:0005576">
    <property type="term" value="C:extracellular region"/>
    <property type="evidence" value="ECO:0007669"/>
    <property type="project" value="UniProtKB-SubCell"/>
</dbReference>
<reference evidence="8" key="1">
    <citation type="submission" date="2016-10" db="EMBL/GenBank/DDBJ databases">
        <authorList>
            <person name="Varghese N."/>
            <person name="Submissions S."/>
        </authorList>
    </citation>
    <scope>NUCLEOTIDE SEQUENCE [LARGE SCALE GENOMIC DNA]</scope>
    <source>
        <strain evidence="8">NRRL B-51270</strain>
    </source>
</reference>
<dbReference type="Proteomes" id="UP000243207">
    <property type="component" value="Chromosome I"/>
</dbReference>
<evidence type="ECO:0000256" key="2">
    <source>
        <dbReference type="ARBA" id="ARBA00022525"/>
    </source>
</evidence>
<comment type="function">
    <text evidence="4">Flagellin is the subunit protein which polymerizes to form the filaments of bacterial flagella.</text>
</comment>
<dbReference type="Pfam" id="PF00700">
    <property type="entry name" value="Flagellin_C"/>
    <property type="match status" value="1"/>
</dbReference>
<dbReference type="SUPFAM" id="SSF64518">
    <property type="entry name" value="Phase 1 flagellin"/>
    <property type="match status" value="1"/>
</dbReference>
<dbReference type="InterPro" id="IPR046358">
    <property type="entry name" value="Flagellin_C"/>
</dbReference>
<dbReference type="RefSeq" id="WP_093396916.1">
    <property type="nucleotide sequence ID" value="NZ_LT629736.1"/>
</dbReference>
<protein>
    <recommendedName>
        <fullName evidence="4">Flagellin</fullName>
    </recommendedName>
</protein>
<keyword evidence="3 4" id="KW-0975">Bacterial flagellum</keyword>